<dbReference type="AlphaFoldDB" id="A0A316TV77"/>
<sequence length="230" mass="23784">MTVAAALACWCVPTPAAPAAPAALADPAAASAIDCPALDLANADAVRDHADAVSDVFAGTVRDVVPVKTTRGGGKNNQGDDAPSQKPDARVTSFDHAVVVEKDFRGALRPGDRIKVVTEPTADEGVGRLEQDQMYLFFADAEQGMRAYLVAPCKGTQLLQGGLGARLRNFLDATLSEEPEEPAPSYSLAEPEDGARSTPALGRLAAPGAAVALIGVLGLFVIARINARRG</sequence>
<evidence type="ECO:0000256" key="1">
    <source>
        <dbReference type="SAM" id="MobiDB-lite"/>
    </source>
</evidence>
<keyword evidence="5" id="KW-1185">Reference proteome</keyword>
<protein>
    <submittedName>
        <fullName evidence="4">Uncharacterized protein</fullName>
    </submittedName>
</protein>
<proteinExistence type="predicted"/>
<keyword evidence="2" id="KW-0472">Membrane</keyword>
<evidence type="ECO:0000256" key="2">
    <source>
        <dbReference type="SAM" id="Phobius"/>
    </source>
</evidence>
<name>A0A316TV77_9ACTN</name>
<feature type="region of interest" description="Disordered" evidence="1">
    <location>
        <begin position="67"/>
        <end position="89"/>
    </location>
</feature>
<evidence type="ECO:0000256" key="3">
    <source>
        <dbReference type="SAM" id="SignalP"/>
    </source>
</evidence>
<comment type="caution">
    <text evidence="4">The sequence shown here is derived from an EMBL/GenBank/DDBJ whole genome shotgun (WGS) entry which is preliminary data.</text>
</comment>
<dbReference type="Proteomes" id="UP000245507">
    <property type="component" value="Unassembled WGS sequence"/>
</dbReference>
<gene>
    <name evidence="4" type="ORF">DJ010_09685</name>
</gene>
<keyword evidence="3" id="KW-0732">Signal</keyword>
<feature type="signal peptide" evidence="3">
    <location>
        <begin position="1"/>
        <end position="19"/>
    </location>
</feature>
<accession>A0A316TV77</accession>
<reference evidence="4 5" key="1">
    <citation type="submission" date="2018-05" db="EMBL/GenBank/DDBJ databases">
        <title>Nocardioides silvaticus genome.</title>
        <authorList>
            <person name="Li C."/>
            <person name="Wang G."/>
        </authorList>
    </citation>
    <scope>NUCLEOTIDE SEQUENCE [LARGE SCALE GENOMIC DNA]</scope>
    <source>
        <strain evidence="4 5">CCTCC AB 2018079</strain>
    </source>
</reference>
<evidence type="ECO:0000313" key="5">
    <source>
        <dbReference type="Proteomes" id="UP000245507"/>
    </source>
</evidence>
<evidence type="ECO:0000313" key="4">
    <source>
        <dbReference type="EMBL" id="PWN03366.1"/>
    </source>
</evidence>
<feature type="chain" id="PRO_5016272348" evidence="3">
    <location>
        <begin position="20"/>
        <end position="230"/>
    </location>
</feature>
<dbReference type="EMBL" id="QGDD01000003">
    <property type="protein sequence ID" value="PWN03366.1"/>
    <property type="molecule type" value="Genomic_DNA"/>
</dbReference>
<keyword evidence="2" id="KW-0812">Transmembrane</keyword>
<feature type="transmembrane region" description="Helical" evidence="2">
    <location>
        <begin position="204"/>
        <end position="223"/>
    </location>
</feature>
<keyword evidence="2" id="KW-1133">Transmembrane helix</keyword>
<organism evidence="4 5">
    <name type="scientific">Nocardioides silvaticus</name>
    <dbReference type="NCBI Taxonomy" id="2201891"/>
    <lineage>
        <taxon>Bacteria</taxon>
        <taxon>Bacillati</taxon>
        <taxon>Actinomycetota</taxon>
        <taxon>Actinomycetes</taxon>
        <taxon>Propionibacteriales</taxon>
        <taxon>Nocardioidaceae</taxon>
        <taxon>Nocardioides</taxon>
    </lineage>
</organism>